<dbReference type="PANTHER" id="PTHR48125:SF12">
    <property type="entry name" value="AT HOOK TRANSCRIPTION FACTOR FAMILY-RELATED"/>
    <property type="match status" value="1"/>
</dbReference>
<organism evidence="4 5">
    <name type="scientific">Microbacterium alkaliflavum</name>
    <dbReference type="NCBI Taxonomy" id="3248839"/>
    <lineage>
        <taxon>Bacteria</taxon>
        <taxon>Bacillati</taxon>
        <taxon>Actinomycetota</taxon>
        <taxon>Actinomycetes</taxon>
        <taxon>Micrococcales</taxon>
        <taxon>Microbacteriaceae</taxon>
        <taxon>Microbacterium</taxon>
    </lineage>
</organism>
<dbReference type="InterPro" id="IPR025295">
    <property type="entry name" value="eCIS_core_dom"/>
</dbReference>
<reference evidence="4 5" key="1">
    <citation type="submission" date="2024-09" db="EMBL/GenBank/DDBJ databases">
        <authorList>
            <person name="Pan X."/>
        </authorList>
    </citation>
    <scope>NUCLEOTIDE SEQUENCE [LARGE SCALE GENOMIC DNA]</scope>
    <source>
        <strain evidence="4 5">B2969</strain>
    </source>
</reference>
<dbReference type="SUPFAM" id="SSF56281">
    <property type="entry name" value="Metallo-hydrolase/oxidoreductase"/>
    <property type="match status" value="1"/>
</dbReference>
<feature type="compositionally biased region" description="Pro residues" evidence="1">
    <location>
        <begin position="228"/>
        <end position="237"/>
    </location>
</feature>
<keyword evidence="5" id="KW-1185">Reference proteome</keyword>
<evidence type="ECO:0000313" key="5">
    <source>
        <dbReference type="Proteomes" id="UP001610861"/>
    </source>
</evidence>
<dbReference type="InterPro" id="IPR036866">
    <property type="entry name" value="RibonucZ/Hydroxyglut_hydro"/>
</dbReference>
<dbReference type="RefSeq" id="WP_396639439.1">
    <property type="nucleotide sequence ID" value="NZ_JBIQWL010000001.1"/>
</dbReference>
<comment type="caution">
    <text evidence="4">The sequence shown here is derived from an EMBL/GenBank/DDBJ whole genome shotgun (WGS) entry which is preliminary data.</text>
</comment>
<dbReference type="Gene3D" id="3.60.15.10">
    <property type="entry name" value="Ribonuclease Z/Hydroxyacylglutathione hydrolase-like"/>
    <property type="match status" value="1"/>
</dbReference>
<proteinExistence type="predicted"/>
<accession>A0ABW7Q3T9</accession>
<evidence type="ECO:0000259" key="3">
    <source>
        <dbReference type="Pfam" id="PF13699"/>
    </source>
</evidence>
<feature type="region of interest" description="Disordered" evidence="1">
    <location>
        <begin position="711"/>
        <end position="732"/>
    </location>
</feature>
<feature type="region of interest" description="Disordered" evidence="1">
    <location>
        <begin position="756"/>
        <end position="784"/>
    </location>
</feature>
<name>A0ABW7Q3T9_9MICO</name>
<protein>
    <submittedName>
        <fullName evidence="4">DUF4157 domain-containing protein</fullName>
    </submittedName>
</protein>
<dbReference type="Proteomes" id="UP001610861">
    <property type="component" value="Unassembled WGS sequence"/>
</dbReference>
<feature type="compositionally biased region" description="Low complexity" evidence="1">
    <location>
        <begin position="775"/>
        <end position="784"/>
    </location>
</feature>
<gene>
    <name evidence="4" type="ORF">ACH3VR_03960</name>
</gene>
<feature type="region of interest" description="Disordered" evidence="1">
    <location>
        <begin position="206"/>
        <end position="237"/>
    </location>
</feature>
<dbReference type="Pfam" id="PF00753">
    <property type="entry name" value="Lactamase_B"/>
    <property type="match status" value="1"/>
</dbReference>
<evidence type="ECO:0000256" key="1">
    <source>
        <dbReference type="SAM" id="MobiDB-lite"/>
    </source>
</evidence>
<dbReference type="InterPro" id="IPR001279">
    <property type="entry name" value="Metallo-B-lactamas"/>
</dbReference>
<feature type="domain" description="Metallo-beta-lactamase" evidence="2">
    <location>
        <begin position="292"/>
        <end position="379"/>
    </location>
</feature>
<sequence>MSRLLAGVSSAAVVAPAHDAAEGRAERTAATAAATVGEPGSRLGRALGAARLHTGPQAAAAADRLQARAFTVGNDIAFGAGQYAPSTPAGRRLLAHELAHTIEPAGDQGRPVVRRQPLSNPPYAFDPLGLMGPPIALPAWFGQLDAPPQAEVPVETRTVLGPSLARTKISRERDAELLTFTFPTTIVDELHYFAIPTTHVFPTPEAAAASGLPVPPAPTAQTRTTTPTVPPPGTPPPVAPPPVTPPVTPLVAPAVKLPAIGSTVYTPDGVGHVVLGATPEAVVTRTFTKYAVGAGSTGLLEGGGTFILVDAGTFGRVPSVVRTTTLQALEARIGRGGVIAQVLITHAHADHMNLLPELAERFQIRAIRVNDLQADRADFQTLMNEVRAANNRRIVAETERVRAAVEAGRDAWMKADKGDPLDRAARFDKVREDRVAEARARMADIQLERLVPGVRGRLTITSQPVGSTGPARLQTVPAETLAPGVRAPAVHDPQFSFVDELGKRTVLTAQNIDKLSSAWVIDVKGQTRFIVMPDIRGQDFADILHGFRRATAALGMEARFQVWDVSHHMQIGWSDPKGVEARPGVSVRATQLGNITRFLNTFRAGSVSRPGTDVVVVSAYEGFPKGQTGTTARSYVDPANVFILRSLGFEVFLATSGQDVQVLEVLTSKGRKVTGVVGAERGGERPAKQLLRTTEAALAELRDQARLARNELRRMRTESPDSPRRAEAQSRIDHADRLVRELEQLKHDYLQGIHDELSRSPKKPAGNVADRSPVAPEANLPEPAAAQARALEAKLQAEGLNRLVPTTGSPRFTEAALAIVRPGALNPNAAAGTPAARAYELVQIRERIRGLEQGRATVADAARVRGELLSELHRYRIALEAQVRAPESTGSSRAVLDDMLRSTRERIKALTPGPETTGTKQRIPGTGALVDTKVLSSQRLAPGDKVPVGGEAPPARPSLGERSGKLIEGVTSRGFGALMIYQTITAESDVLARAGAGQASAEEVAATTARSALGVTVGYRMLRGLPVSNGVFVVLSLLEVAEAASKDYASGDQRRTEIAYAALRGGVNFGLMYIGGVLMAAVPPPLGVLAGLGVMLLGDTILDALGAHDWIEQLMSFQPRAVTAVEQQMRSLIAEYEVIVGAIELAERSDTSLRQVGAPDPAALRAAGGKVADQHRLRALPLEEKILGAFADAYERAQGAYAGLAELDEMRRKFYQLMQRAHPNDEEITAFRRVKQAMLDTLGGVVSTPSFGIIKAMLPLDQRRYLEEDPAPVRTQARDAFEAIEKKLSLAEVSQDAVMKMEQWRDIDDKLDQISAYIHHAYFGVEIDFAGFSEADDHARKMLSNARYRIDPPPGSYRTTPLLPSAAPGYNTYIGQLETRERRYWWLNNRLSETLAGRAPKPIKQIYMAGEPWEKREEAPTFAQRHDAGLALDVASRAQRAYDELVAGTTAPPASLVNAMFTNSADALTGYKTYLRQHETYRNRLGPLELQQRAMLQLLGRARTVVDPASTVQLDTPQTEPTRERLRMVMLAVRASISHRYDELGMVFPSETDALAAKVRESEVGILTAALGGTPAGYVPLSPAERRAGREEAIRDVAPRLGSTVDRISQIPELRGLGTGGPLTGVYRLVGIPDGYDLPDALTSQDVSASKNALVGDLGEGESFDRGFRHLRHTVHTRRCLPLNDAAIEVMGGTGTRDLTRYVLKTVTLAELNPGAPIPNVPKVAPP</sequence>
<evidence type="ECO:0000259" key="2">
    <source>
        <dbReference type="Pfam" id="PF00753"/>
    </source>
</evidence>
<dbReference type="PANTHER" id="PTHR48125">
    <property type="entry name" value="LP07818P1"/>
    <property type="match status" value="1"/>
</dbReference>
<dbReference type="Pfam" id="PF13699">
    <property type="entry name" value="eCIS_core"/>
    <property type="match status" value="1"/>
</dbReference>
<dbReference type="EMBL" id="JBIQWL010000001">
    <property type="protein sequence ID" value="MFH8249505.1"/>
    <property type="molecule type" value="Genomic_DNA"/>
</dbReference>
<evidence type="ECO:0000313" key="4">
    <source>
        <dbReference type="EMBL" id="MFH8249505.1"/>
    </source>
</evidence>
<feature type="region of interest" description="Disordered" evidence="1">
    <location>
        <begin position="940"/>
        <end position="962"/>
    </location>
</feature>
<feature type="domain" description="eCIS core" evidence="3">
    <location>
        <begin position="40"/>
        <end position="103"/>
    </location>
</feature>